<keyword evidence="2" id="KW-0175">Coiled coil</keyword>
<evidence type="ECO:0000259" key="4">
    <source>
        <dbReference type="SMART" id="SM00470"/>
    </source>
</evidence>
<dbReference type="GO" id="GO:0003677">
    <property type="term" value="F:DNA binding"/>
    <property type="evidence" value="ECO:0007669"/>
    <property type="project" value="UniProtKB-KW"/>
</dbReference>
<dbReference type="SUPFAM" id="SSF110849">
    <property type="entry name" value="ParB/Sulfiredoxin"/>
    <property type="match status" value="1"/>
</dbReference>
<dbReference type="Gene3D" id="3.90.1530.10">
    <property type="entry name" value="Conserved hypothetical protein from pyrococcus furiosus pfu- 392566-001, ParB domain"/>
    <property type="match status" value="1"/>
</dbReference>
<reference evidence="5 6" key="1">
    <citation type="submission" date="2012-04" db="EMBL/GenBank/DDBJ databases">
        <title>The Genome Sequence of Bacillus cereus VD154.</title>
        <authorList>
            <consortium name="The Broad Institute Genome Sequencing Platform"/>
            <consortium name="The Broad Institute Genome Sequencing Center for Infectious Disease"/>
            <person name="Feldgarden M."/>
            <person name="Van der Auwera G.A."/>
            <person name="Mahillon J."/>
            <person name="Duprez V."/>
            <person name="Timmery S."/>
            <person name="Mattelet C."/>
            <person name="Dierick K."/>
            <person name="Sun M."/>
            <person name="Yu Z."/>
            <person name="Zhu L."/>
            <person name="Hu X."/>
            <person name="Shank E.B."/>
            <person name="Swiecicka I."/>
            <person name="Hansen B.M."/>
            <person name="Andrup L."/>
            <person name="Young S.K."/>
            <person name="Zeng Q."/>
            <person name="Gargeya S."/>
            <person name="Fitzgerald M."/>
            <person name="Haas B."/>
            <person name="Abouelleil A."/>
            <person name="Alvarado L."/>
            <person name="Arachchi H.M."/>
            <person name="Berlin A."/>
            <person name="Chapman S.B."/>
            <person name="Goldberg J."/>
            <person name="Griggs A."/>
            <person name="Gujja S."/>
            <person name="Hansen M."/>
            <person name="Howarth C."/>
            <person name="Imamovic A."/>
            <person name="Larimer J."/>
            <person name="McCowen C."/>
            <person name="Montmayeur A."/>
            <person name="Murphy C."/>
            <person name="Neiman D."/>
            <person name="Pearson M."/>
            <person name="Priest M."/>
            <person name="Roberts A."/>
            <person name="Saif S."/>
            <person name="Shea T."/>
            <person name="Sisk P."/>
            <person name="Sykes S."/>
            <person name="Wortman J."/>
            <person name="Nusbaum C."/>
            <person name="Birren B."/>
        </authorList>
    </citation>
    <scope>NUCLEOTIDE SEQUENCE [LARGE SCALE GENOMIC DNA]</scope>
    <source>
        <strain evidence="5 6">VD154</strain>
    </source>
</reference>
<proteinExistence type="predicted"/>
<dbReference type="AlphaFoldDB" id="A0A9W5KS54"/>
<dbReference type="InterPro" id="IPR003115">
    <property type="entry name" value="ParB_N"/>
</dbReference>
<dbReference type="GO" id="GO:0045881">
    <property type="term" value="P:positive regulation of sporulation resulting in formation of a cellular spore"/>
    <property type="evidence" value="ECO:0007669"/>
    <property type="project" value="TreeGrafter"/>
</dbReference>
<protein>
    <recommendedName>
        <fullName evidence="4">ParB-like N-terminal domain-containing protein</fullName>
    </recommendedName>
</protein>
<dbReference type="PANTHER" id="PTHR33375:SF1">
    <property type="entry name" value="CHROMOSOME-PARTITIONING PROTEIN PARB-RELATED"/>
    <property type="match status" value="1"/>
</dbReference>
<comment type="caution">
    <text evidence="5">The sequence shown here is derived from an EMBL/GenBank/DDBJ whole genome shotgun (WGS) entry which is preliminary data.</text>
</comment>
<evidence type="ECO:0000313" key="6">
    <source>
        <dbReference type="Proteomes" id="UP000006967"/>
    </source>
</evidence>
<dbReference type="Pfam" id="PF02195">
    <property type="entry name" value="ParB_N"/>
    <property type="match status" value="1"/>
</dbReference>
<dbReference type="PANTHER" id="PTHR33375">
    <property type="entry name" value="CHROMOSOME-PARTITIONING PROTEIN PARB-RELATED"/>
    <property type="match status" value="1"/>
</dbReference>
<keyword evidence="1" id="KW-0238">DNA-binding</keyword>
<evidence type="ECO:0000256" key="1">
    <source>
        <dbReference type="ARBA" id="ARBA00023125"/>
    </source>
</evidence>
<dbReference type="SMART" id="SM00470">
    <property type="entry name" value="ParB"/>
    <property type="match status" value="1"/>
</dbReference>
<dbReference type="EMBL" id="AHFG01000075">
    <property type="protein sequence ID" value="EJR65652.1"/>
    <property type="molecule type" value="Genomic_DNA"/>
</dbReference>
<feature type="domain" description="ParB-like N-terminal" evidence="4">
    <location>
        <begin position="1"/>
        <end position="85"/>
    </location>
</feature>
<organism evidence="5 6">
    <name type="scientific">Bacillus cereus VD154</name>
    <dbReference type="NCBI Taxonomy" id="1053238"/>
    <lineage>
        <taxon>Bacteria</taxon>
        <taxon>Bacillati</taxon>
        <taxon>Bacillota</taxon>
        <taxon>Bacilli</taxon>
        <taxon>Bacillales</taxon>
        <taxon>Bacillaceae</taxon>
        <taxon>Bacillus</taxon>
        <taxon>Bacillus cereus group</taxon>
    </lineage>
</organism>
<dbReference type="CDD" id="cd16410">
    <property type="entry name" value="ParB_N_like"/>
    <property type="match status" value="1"/>
</dbReference>
<evidence type="ECO:0000313" key="5">
    <source>
        <dbReference type="EMBL" id="EJR65652.1"/>
    </source>
</evidence>
<dbReference type="InterPro" id="IPR036086">
    <property type="entry name" value="ParB/Sulfiredoxin_sf"/>
</dbReference>
<dbReference type="RefSeq" id="WP_000923229.1">
    <property type="nucleotide sequence ID" value="NZ_JH791884.1"/>
</dbReference>
<name>A0A9W5KS54_BACCE</name>
<feature type="coiled-coil region" evidence="2">
    <location>
        <begin position="237"/>
        <end position="281"/>
    </location>
</feature>
<evidence type="ECO:0000256" key="2">
    <source>
        <dbReference type="SAM" id="Coils"/>
    </source>
</evidence>
<evidence type="ECO:0000256" key="3">
    <source>
        <dbReference type="SAM" id="MobiDB-lite"/>
    </source>
</evidence>
<sequence length="350" mass="40942">MLLDINRIKIVERIRKEFGNIEELANDIQENGLINPPVVTPDHELIAGERRLRACKHLSYQQIEVRVMSVRDYEHKLKIEIGENEHSKEFTFSERMAWARELERVESAKARKRQGMRTDLNIVENFPQGKVRDVVAEKIGIGSGKQYEKAKFITEHADSSTIAKLDNEEVSIHKAYTELHAKLKEKDKLLHQETERRKRAEQETFSARKSEELTRKQLEEREEQEPKIIEKEVVVESKEHINIINKLNDTNKKLKEELRFYQEQAESLQQENEELKQDEETAGYLPDWNVNTFCYELEEIVRACSFSSKQMSTIIAASSNVKANIYRNMTTIQNLMKELENALENDIISV</sequence>
<dbReference type="InterPro" id="IPR050336">
    <property type="entry name" value="Chromosome_partition/occlusion"/>
</dbReference>
<feature type="region of interest" description="Disordered" evidence="3">
    <location>
        <begin position="190"/>
        <end position="222"/>
    </location>
</feature>
<gene>
    <name evidence="5" type="ORF">IK5_05380</name>
</gene>
<accession>A0A9W5KS54</accession>
<dbReference type="GO" id="GO:0007059">
    <property type="term" value="P:chromosome segregation"/>
    <property type="evidence" value="ECO:0007669"/>
    <property type="project" value="TreeGrafter"/>
</dbReference>
<dbReference type="Proteomes" id="UP000006967">
    <property type="component" value="Unassembled WGS sequence"/>
</dbReference>
<dbReference type="GO" id="GO:0005694">
    <property type="term" value="C:chromosome"/>
    <property type="evidence" value="ECO:0007669"/>
    <property type="project" value="TreeGrafter"/>
</dbReference>